<evidence type="ECO:0000313" key="2">
    <source>
        <dbReference type="EMBL" id="CAG5127598.1"/>
    </source>
</evidence>
<comment type="caution">
    <text evidence="2">The sequence shown here is derived from an EMBL/GenBank/DDBJ whole genome shotgun (WGS) entry which is preliminary data.</text>
</comment>
<name>A0A8S3ZHH7_9EUPU</name>
<evidence type="ECO:0008006" key="4">
    <source>
        <dbReference type="Google" id="ProtNLM"/>
    </source>
</evidence>
<feature type="region of interest" description="Disordered" evidence="1">
    <location>
        <begin position="1"/>
        <end position="45"/>
    </location>
</feature>
<proteinExistence type="predicted"/>
<gene>
    <name evidence="2" type="ORF">CUNI_LOCUS13156</name>
</gene>
<evidence type="ECO:0000313" key="3">
    <source>
        <dbReference type="Proteomes" id="UP000678393"/>
    </source>
</evidence>
<keyword evidence="3" id="KW-1185">Reference proteome</keyword>
<dbReference type="Proteomes" id="UP000678393">
    <property type="component" value="Unassembled WGS sequence"/>
</dbReference>
<organism evidence="2 3">
    <name type="scientific">Candidula unifasciata</name>
    <dbReference type="NCBI Taxonomy" id="100452"/>
    <lineage>
        <taxon>Eukaryota</taxon>
        <taxon>Metazoa</taxon>
        <taxon>Spiralia</taxon>
        <taxon>Lophotrochozoa</taxon>
        <taxon>Mollusca</taxon>
        <taxon>Gastropoda</taxon>
        <taxon>Heterobranchia</taxon>
        <taxon>Euthyneura</taxon>
        <taxon>Panpulmonata</taxon>
        <taxon>Eupulmonata</taxon>
        <taxon>Stylommatophora</taxon>
        <taxon>Helicina</taxon>
        <taxon>Helicoidea</taxon>
        <taxon>Geomitridae</taxon>
        <taxon>Candidula</taxon>
    </lineage>
</organism>
<feature type="compositionally biased region" description="Basic and acidic residues" evidence="1">
    <location>
        <begin position="1"/>
        <end position="17"/>
    </location>
</feature>
<evidence type="ECO:0000256" key="1">
    <source>
        <dbReference type="SAM" id="MobiDB-lite"/>
    </source>
</evidence>
<protein>
    <recommendedName>
        <fullName evidence="4">DUF4291 domain-containing protein</fullName>
    </recommendedName>
</protein>
<dbReference type="PANTHER" id="PTHR38567">
    <property type="entry name" value="DUF4291 DOMAIN-CONTAINING PROTEIN"/>
    <property type="match status" value="1"/>
</dbReference>
<dbReference type="PANTHER" id="PTHR38567:SF1">
    <property type="entry name" value="DUF4291 DOMAIN-CONTAINING PROTEIN"/>
    <property type="match status" value="1"/>
</dbReference>
<accession>A0A8S3ZHH7</accession>
<reference evidence="2" key="1">
    <citation type="submission" date="2021-04" db="EMBL/GenBank/DDBJ databases">
        <authorList>
            <consortium name="Molecular Ecology Group"/>
        </authorList>
    </citation>
    <scope>NUCLEOTIDE SEQUENCE</scope>
</reference>
<dbReference type="InterPro" id="IPR025633">
    <property type="entry name" value="DUF4291"/>
</dbReference>
<dbReference type="AlphaFoldDB" id="A0A8S3ZHH7"/>
<sequence>MAAIERENVDTAKHVQDHQISGRLQPGSSDSTKTSTEDKEQEQNTAEAVRWDLVMENYSTQQELWPQSGQHILAHFDDVSVVVYQAFKPSIAEFAVQNQRFGGPHFSFERMTWIKTSFMWMMYRCGWAQKTNQERVLAVRLKRDGFEDILSKAITGQKQQAQKLEKKDFTVRLQWDPDHGPMGEKLQRRAIQLGIKGKTLIDYATTYILNIKDITDFVHEQYNILETQGQQAILTPRERVYTPSNSQICQQLDLACCFEQTVVSLGH</sequence>
<dbReference type="EMBL" id="CAJHNH020002743">
    <property type="protein sequence ID" value="CAG5127598.1"/>
    <property type="molecule type" value="Genomic_DNA"/>
</dbReference>
<dbReference type="OrthoDB" id="413653at2759"/>
<dbReference type="Pfam" id="PF14124">
    <property type="entry name" value="DUF4291"/>
    <property type="match status" value="1"/>
</dbReference>